<dbReference type="AlphaFoldDB" id="T1INY6"/>
<dbReference type="Proteomes" id="UP000014500">
    <property type="component" value="Unassembled WGS sequence"/>
</dbReference>
<feature type="compositionally biased region" description="Basic and acidic residues" evidence="1">
    <location>
        <begin position="554"/>
        <end position="567"/>
    </location>
</feature>
<name>T1INY6_STRMM</name>
<dbReference type="EMBL" id="JH431229">
    <property type="status" value="NOT_ANNOTATED_CDS"/>
    <property type="molecule type" value="Genomic_DNA"/>
</dbReference>
<evidence type="ECO:0000313" key="2">
    <source>
        <dbReference type="EnsemblMetazoa" id="SMAR002725-PA"/>
    </source>
</evidence>
<feature type="compositionally biased region" description="Basic residues" evidence="1">
    <location>
        <begin position="513"/>
        <end position="532"/>
    </location>
</feature>
<feature type="region of interest" description="Disordered" evidence="1">
    <location>
        <begin position="478"/>
        <end position="582"/>
    </location>
</feature>
<feature type="compositionally biased region" description="Basic and acidic residues" evidence="1">
    <location>
        <begin position="76"/>
        <end position="93"/>
    </location>
</feature>
<reference evidence="3" key="1">
    <citation type="submission" date="2011-05" db="EMBL/GenBank/DDBJ databases">
        <authorList>
            <person name="Richards S.R."/>
            <person name="Qu J."/>
            <person name="Jiang H."/>
            <person name="Jhangiani S.N."/>
            <person name="Agravi P."/>
            <person name="Goodspeed R."/>
            <person name="Gross S."/>
            <person name="Mandapat C."/>
            <person name="Jackson L."/>
            <person name="Mathew T."/>
            <person name="Pu L."/>
            <person name="Thornton R."/>
            <person name="Saada N."/>
            <person name="Wilczek-Boney K.B."/>
            <person name="Lee S."/>
            <person name="Kovar C."/>
            <person name="Wu Y."/>
            <person name="Scherer S.E."/>
            <person name="Worley K.C."/>
            <person name="Muzny D.M."/>
            <person name="Gibbs R."/>
        </authorList>
    </citation>
    <scope>NUCLEOTIDE SEQUENCE</scope>
    <source>
        <strain evidence="3">Brora</strain>
    </source>
</reference>
<evidence type="ECO:0000256" key="1">
    <source>
        <dbReference type="SAM" id="MobiDB-lite"/>
    </source>
</evidence>
<keyword evidence="3" id="KW-1185">Reference proteome</keyword>
<evidence type="ECO:0000313" key="3">
    <source>
        <dbReference type="Proteomes" id="UP000014500"/>
    </source>
</evidence>
<feature type="region of interest" description="Disordered" evidence="1">
    <location>
        <begin position="303"/>
        <end position="332"/>
    </location>
</feature>
<reference evidence="2" key="2">
    <citation type="submission" date="2015-02" db="UniProtKB">
        <authorList>
            <consortium name="EnsemblMetazoa"/>
        </authorList>
    </citation>
    <scope>IDENTIFICATION</scope>
</reference>
<proteinExistence type="predicted"/>
<feature type="compositionally biased region" description="Basic residues" evidence="1">
    <location>
        <begin position="568"/>
        <end position="582"/>
    </location>
</feature>
<organism evidence="2 3">
    <name type="scientific">Strigamia maritima</name>
    <name type="common">European centipede</name>
    <name type="synonym">Geophilus maritimus</name>
    <dbReference type="NCBI Taxonomy" id="126957"/>
    <lineage>
        <taxon>Eukaryota</taxon>
        <taxon>Metazoa</taxon>
        <taxon>Ecdysozoa</taxon>
        <taxon>Arthropoda</taxon>
        <taxon>Myriapoda</taxon>
        <taxon>Chilopoda</taxon>
        <taxon>Pleurostigmophora</taxon>
        <taxon>Geophilomorpha</taxon>
        <taxon>Linotaeniidae</taxon>
        <taxon>Strigamia</taxon>
    </lineage>
</organism>
<sequence>MSWSLDMPITSPIFPQYTISGSLEEELELLNRTNPFSPTENDIGQQRERPSEDSREEDGSNDIIVTTLVPTVLTEEETRVDEPTEKIPAEPTKENPASGSGIMMSDGESRLTTRPTVSDEEDKLMEWKEKSQDDKYLSVKEFKHDDYIDDEPVDDDDDDDDDDDFFTVHDPSEAISSENVQNSSEKIVKRAKKELKDALYESGMFSRSTRNARMYINSPHEEEMLNFLIKLSKNPKGWARVTEILGKMDYDTSTRLKTALQMEAMGQQKAQKNFNLLPSRTYSPHVKENNILKSHSYRATENVKSLSQKNNPHQIGRDNNPFNEHNDHKQRAKWHTTNSKIYNNAGKPPSSSYIGSLHQNNVKYLGPHHAPIDTIAVDVPGSSFYSNKNPSDNNKQAYIAVSIYKPNKQNFRKIDIGSKTNNNLPITFPSSMPPHVSLNKNYHYDAIPIIEHPPSSLPHVSLNKNFGNEDLIPFYNQQKPKDLKGKFNSPKNSKPGKNKNKSPKKLKNGEKNFHKKQKQSQRKEKMKQKQKLKSQQPPTDDIESQLLALSNMEAKLKQQMMEKEKLRQSLRSRHRTTRSSSM</sequence>
<accession>T1INY6</accession>
<feature type="region of interest" description="Disordered" evidence="1">
    <location>
        <begin position="29"/>
        <end position="123"/>
    </location>
</feature>
<protein>
    <submittedName>
        <fullName evidence="2">Uncharacterized protein</fullName>
    </submittedName>
</protein>
<feature type="compositionally biased region" description="Polar residues" evidence="1">
    <location>
        <begin position="303"/>
        <end position="313"/>
    </location>
</feature>
<dbReference type="HOGENOM" id="CLU_468803_0_0_1"/>
<feature type="compositionally biased region" description="Basic residues" evidence="1">
    <location>
        <begin position="494"/>
        <end position="506"/>
    </location>
</feature>
<dbReference type="EnsemblMetazoa" id="SMAR002725-RA">
    <property type="protein sequence ID" value="SMAR002725-PA"/>
    <property type="gene ID" value="SMAR002725"/>
</dbReference>
<feature type="compositionally biased region" description="Polar residues" evidence="1">
    <location>
        <begin position="31"/>
        <end position="44"/>
    </location>
</feature>